<dbReference type="Pfam" id="PF03073">
    <property type="entry name" value="TspO_MBR"/>
    <property type="match status" value="1"/>
</dbReference>
<evidence type="ECO:0000256" key="5">
    <source>
        <dbReference type="ARBA" id="ARBA00023136"/>
    </source>
</evidence>
<feature type="transmembrane region" description="Helical" evidence="6">
    <location>
        <begin position="111"/>
        <end position="129"/>
    </location>
</feature>
<feature type="transmembrane region" description="Helical" evidence="6">
    <location>
        <begin position="174"/>
        <end position="197"/>
    </location>
</feature>
<feature type="transmembrane region" description="Helical" evidence="6">
    <location>
        <begin position="141"/>
        <end position="168"/>
    </location>
</feature>
<dbReference type="Proteomes" id="UP000182015">
    <property type="component" value="Unassembled WGS sequence"/>
</dbReference>
<dbReference type="PANTHER" id="PTHR33802:SF1">
    <property type="entry name" value="XK-RELATED PROTEIN"/>
    <property type="match status" value="1"/>
</dbReference>
<keyword evidence="3 6" id="KW-0812">Transmembrane</keyword>
<comment type="caution">
    <text evidence="7">The sequence shown here is derived from an EMBL/GenBank/DDBJ whole genome shotgun (WGS) entry which is preliminary data.</text>
</comment>
<feature type="transmembrane region" description="Helical" evidence="6">
    <location>
        <begin position="52"/>
        <end position="72"/>
    </location>
</feature>
<dbReference type="EMBL" id="LZDD01000001">
    <property type="protein sequence ID" value="OJF71988.1"/>
    <property type="molecule type" value="Genomic_DNA"/>
</dbReference>
<proteinExistence type="inferred from homology"/>
<comment type="subcellular location">
    <subcellularLocation>
        <location evidence="1">Membrane</location>
        <topology evidence="1">Multi-pass membrane protein</topology>
    </subcellularLocation>
</comment>
<evidence type="ECO:0000256" key="3">
    <source>
        <dbReference type="ARBA" id="ARBA00022692"/>
    </source>
</evidence>
<feature type="transmembrane region" description="Helical" evidence="6">
    <location>
        <begin position="84"/>
        <end position="105"/>
    </location>
</feature>
<evidence type="ECO:0000256" key="6">
    <source>
        <dbReference type="SAM" id="Phobius"/>
    </source>
</evidence>
<feature type="transmembrane region" description="Helical" evidence="6">
    <location>
        <begin position="12"/>
        <end position="32"/>
    </location>
</feature>
<comment type="similarity">
    <text evidence="2">Belongs to the TspO/BZRP family.</text>
</comment>
<dbReference type="OrthoDB" id="5189031at2"/>
<evidence type="ECO:0008006" key="9">
    <source>
        <dbReference type="Google" id="ProtNLM"/>
    </source>
</evidence>
<dbReference type="GO" id="GO:0016020">
    <property type="term" value="C:membrane"/>
    <property type="evidence" value="ECO:0007669"/>
    <property type="project" value="UniProtKB-SubCell"/>
</dbReference>
<feature type="transmembrane region" description="Helical" evidence="6">
    <location>
        <begin position="233"/>
        <end position="253"/>
    </location>
</feature>
<evidence type="ECO:0000256" key="4">
    <source>
        <dbReference type="ARBA" id="ARBA00022989"/>
    </source>
</evidence>
<gene>
    <name evidence="7" type="ORF">A9Q68_00140</name>
</gene>
<dbReference type="InterPro" id="IPR038330">
    <property type="entry name" value="TspO/MBR-related_sf"/>
</dbReference>
<dbReference type="RefSeq" id="WP_071792629.1">
    <property type="nucleotide sequence ID" value="NZ_LZDD01000001.1"/>
</dbReference>
<protein>
    <recommendedName>
        <fullName evidence="9">Tryptophan-rich sensory protein</fullName>
    </recommendedName>
</protein>
<dbReference type="STRING" id="1856638.A9Q68_00140"/>
<accession>A0A1L8MMK9</accession>
<evidence type="ECO:0000256" key="1">
    <source>
        <dbReference type="ARBA" id="ARBA00004141"/>
    </source>
</evidence>
<dbReference type="PANTHER" id="PTHR33802">
    <property type="entry name" value="SI:CH211-161H7.5-RELATED"/>
    <property type="match status" value="1"/>
</dbReference>
<dbReference type="InterPro" id="IPR004307">
    <property type="entry name" value="TspO_MBR"/>
</dbReference>
<keyword evidence="4 6" id="KW-1133">Transmembrane helix</keyword>
<organism evidence="7 8">
    <name type="scientific">Streptococcus bovimastitidis</name>
    <dbReference type="NCBI Taxonomy" id="1856638"/>
    <lineage>
        <taxon>Bacteria</taxon>
        <taxon>Bacillati</taxon>
        <taxon>Bacillota</taxon>
        <taxon>Bacilli</taxon>
        <taxon>Lactobacillales</taxon>
        <taxon>Streptococcaceae</taxon>
        <taxon>Streptococcus</taxon>
    </lineage>
</organism>
<keyword evidence="5 6" id="KW-0472">Membrane</keyword>
<name>A0A1L8MMK9_9STRE</name>
<evidence type="ECO:0000256" key="2">
    <source>
        <dbReference type="ARBA" id="ARBA00007524"/>
    </source>
</evidence>
<feature type="transmembrane region" description="Helical" evidence="6">
    <location>
        <begin position="204"/>
        <end position="221"/>
    </location>
</feature>
<reference evidence="8" key="1">
    <citation type="submission" date="2016-06" db="EMBL/GenBank/DDBJ databases">
        <authorList>
            <person name="de Vries S.P.W."/>
            <person name="Hadjirin N.F."/>
            <person name="Lay E.M."/>
            <person name="Zadoks R.N."/>
            <person name="Peacock S.J."/>
            <person name="Parkhill J."/>
            <person name="Grant A.J."/>
            <person name="Mcdougall S."/>
            <person name="Holmes M.A."/>
        </authorList>
    </citation>
    <scope>NUCLEOTIDE SEQUENCE [LARGE SCALE GENOMIC DNA]</scope>
    <source>
        <strain evidence="8">NZ1587</strain>
    </source>
</reference>
<sequence length="266" mass="29949">MKNLNTKTKAWINLFAFIITIAFNALGSFGYINGMSQKAVSDKYHNLITPAPFTFSIWGIIYTLLLLTLAMMIVKKKDSKVNKLINIFTPTFLLSSLFNILWIVSFSYEQIGISTIFIFLLLISLTTISKRLDEHRSEIPYRLIGITFGLYSGWLTIASVVNVAAYLVRMGWNGFGISQTVLAPTVLALSIIIVILINTKINNAIYTLPVAWAFFGILMETRRLAGKLDYGTYLNPVIIIGIVVLTLVSILQFNRNNFCVVKREDK</sequence>
<evidence type="ECO:0000313" key="8">
    <source>
        <dbReference type="Proteomes" id="UP000182015"/>
    </source>
</evidence>
<dbReference type="Gene3D" id="1.20.1260.100">
    <property type="entry name" value="TspO/MBR protein"/>
    <property type="match status" value="1"/>
</dbReference>
<keyword evidence="8" id="KW-1185">Reference proteome</keyword>
<dbReference type="AlphaFoldDB" id="A0A1L8MMK9"/>
<evidence type="ECO:0000313" key="7">
    <source>
        <dbReference type="EMBL" id="OJF71988.1"/>
    </source>
</evidence>